<keyword evidence="4" id="KW-1185">Reference proteome</keyword>
<evidence type="ECO:0008006" key="5">
    <source>
        <dbReference type="Google" id="ProtNLM"/>
    </source>
</evidence>
<feature type="region of interest" description="Disordered" evidence="1">
    <location>
        <begin position="226"/>
        <end position="273"/>
    </location>
</feature>
<keyword evidence="2" id="KW-0472">Membrane</keyword>
<sequence length="273" mass="28815">MRNRAVRMPHGAEAALAIGLSVVLVVSEVVLAQGLGLRMAASGLVTQLAGAGAIAMLRAAPVAAAVVIGAATPMYYILGTIDSWGGWLPFVVGVFLLSAERHRISALTATTVALALFALGEGVSFVPARALTVAAWLLVVWAAGEIARGRRDHLDQVELRALEAERTREQQARRRAIAEQLRTAREVQEMLVDRILLIDMRAATALDRRDPDDAFDALDAIEGASTSSLRELRAGPGAPGRAGGDDGSAGPDRAPGTRPERRPRGRPVDGDRG</sequence>
<keyword evidence="2" id="KW-0812">Transmembrane</keyword>
<feature type="transmembrane region" description="Helical" evidence="2">
    <location>
        <begin position="74"/>
        <end position="97"/>
    </location>
</feature>
<dbReference type="RefSeq" id="WP_378534784.1">
    <property type="nucleotide sequence ID" value="NZ_JBHSBH010000010.1"/>
</dbReference>
<feature type="transmembrane region" description="Helical" evidence="2">
    <location>
        <begin position="104"/>
        <end position="120"/>
    </location>
</feature>
<feature type="compositionally biased region" description="Gly residues" evidence="1">
    <location>
        <begin position="237"/>
        <end position="247"/>
    </location>
</feature>
<gene>
    <name evidence="3" type="ORF">ACFOVU_17145</name>
</gene>
<reference evidence="4" key="1">
    <citation type="journal article" date="2019" name="Int. J. Syst. Evol. Microbiol.">
        <title>The Global Catalogue of Microorganisms (GCM) 10K type strain sequencing project: providing services to taxonomists for standard genome sequencing and annotation.</title>
        <authorList>
            <consortium name="The Broad Institute Genomics Platform"/>
            <consortium name="The Broad Institute Genome Sequencing Center for Infectious Disease"/>
            <person name="Wu L."/>
            <person name="Ma J."/>
        </authorList>
    </citation>
    <scope>NUCLEOTIDE SEQUENCE [LARGE SCALE GENOMIC DNA]</scope>
    <source>
        <strain evidence="4">TBRC 1826</strain>
    </source>
</reference>
<accession>A0ABV8FRI2</accession>
<evidence type="ECO:0000313" key="3">
    <source>
        <dbReference type="EMBL" id="MFC3997663.1"/>
    </source>
</evidence>
<dbReference type="EMBL" id="JBHSBH010000010">
    <property type="protein sequence ID" value="MFC3997663.1"/>
    <property type="molecule type" value="Genomic_DNA"/>
</dbReference>
<feature type="transmembrane region" description="Helical" evidence="2">
    <location>
        <begin position="44"/>
        <end position="68"/>
    </location>
</feature>
<feature type="compositionally biased region" description="Low complexity" evidence="1">
    <location>
        <begin position="248"/>
        <end position="257"/>
    </location>
</feature>
<keyword evidence="2" id="KW-1133">Transmembrane helix</keyword>
<feature type="compositionally biased region" description="Basic and acidic residues" evidence="1">
    <location>
        <begin position="258"/>
        <end position="273"/>
    </location>
</feature>
<comment type="caution">
    <text evidence="3">The sequence shown here is derived from an EMBL/GenBank/DDBJ whole genome shotgun (WGS) entry which is preliminary data.</text>
</comment>
<evidence type="ECO:0000313" key="4">
    <source>
        <dbReference type="Proteomes" id="UP001595847"/>
    </source>
</evidence>
<evidence type="ECO:0000256" key="2">
    <source>
        <dbReference type="SAM" id="Phobius"/>
    </source>
</evidence>
<feature type="transmembrane region" description="Helical" evidence="2">
    <location>
        <begin position="12"/>
        <end position="32"/>
    </location>
</feature>
<protein>
    <recommendedName>
        <fullName evidence="5">Histidine kinase</fullName>
    </recommendedName>
</protein>
<feature type="transmembrane region" description="Helical" evidence="2">
    <location>
        <begin position="126"/>
        <end position="144"/>
    </location>
</feature>
<dbReference type="Proteomes" id="UP001595847">
    <property type="component" value="Unassembled WGS sequence"/>
</dbReference>
<organism evidence="3 4">
    <name type="scientific">Nocardiopsis sediminis</name>
    <dbReference type="NCBI Taxonomy" id="1778267"/>
    <lineage>
        <taxon>Bacteria</taxon>
        <taxon>Bacillati</taxon>
        <taxon>Actinomycetota</taxon>
        <taxon>Actinomycetes</taxon>
        <taxon>Streptosporangiales</taxon>
        <taxon>Nocardiopsidaceae</taxon>
        <taxon>Nocardiopsis</taxon>
    </lineage>
</organism>
<proteinExistence type="predicted"/>
<name>A0ABV8FRI2_9ACTN</name>
<evidence type="ECO:0000256" key="1">
    <source>
        <dbReference type="SAM" id="MobiDB-lite"/>
    </source>
</evidence>